<dbReference type="InterPro" id="IPR007621">
    <property type="entry name" value="TPM_dom"/>
</dbReference>
<feature type="compositionally biased region" description="Gly residues" evidence="1">
    <location>
        <begin position="282"/>
        <end position="323"/>
    </location>
</feature>
<dbReference type="Proteomes" id="UP000220005">
    <property type="component" value="Unassembled WGS sequence"/>
</dbReference>
<comment type="caution">
    <text evidence="5">The sequence shown here is derived from an EMBL/GenBank/DDBJ whole genome shotgun (WGS) entry which is preliminary data.</text>
</comment>
<keyword evidence="2" id="KW-0472">Membrane</keyword>
<dbReference type="Gene3D" id="3.10.310.50">
    <property type="match status" value="1"/>
</dbReference>
<feature type="transmembrane region" description="Helical" evidence="2">
    <location>
        <begin position="211"/>
        <end position="230"/>
    </location>
</feature>
<name>A0A2A7AN27_9FIRM</name>
<evidence type="ECO:0000313" key="5">
    <source>
        <dbReference type="EMBL" id="PDX80441.1"/>
    </source>
</evidence>
<reference evidence="5 6" key="1">
    <citation type="journal article" date="2017" name="Front. Microbiol.">
        <title>New Insights into the Diversity of the Genus Faecalibacterium.</title>
        <authorList>
            <person name="Benevides L."/>
            <person name="Burman S."/>
            <person name="Martin R."/>
            <person name="Robert V."/>
            <person name="Thomas M."/>
            <person name="Miquel S."/>
            <person name="Chain F."/>
            <person name="Sokol H."/>
            <person name="Bermudez-Humaran L.G."/>
            <person name="Morrison M."/>
            <person name="Langella P."/>
            <person name="Azevedo V.A."/>
            <person name="Chatel J.M."/>
            <person name="Soares S."/>
        </authorList>
    </citation>
    <scope>NUCLEOTIDE SEQUENCE [LARGE SCALE GENOMIC DNA]</scope>
    <source>
        <strain evidence="5 6">CNCM I 4575</strain>
    </source>
</reference>
<sequence>MKRMKRFASRFCALLLVLTVSAAALAPAASAAKAQLPDLPSDQCVVDDAGILSSSTTTTIQNLNTQLTEQCDGAQIGVLTVDYTGSLSTEDYATEAFNTWGLGSSSKNNGVLILLVMQSQQYDDGDYYVTLGAGFRNTTLEKQASALAQTMEDSFAAQDYDAAVTTCAQNVANTIADVYGVTLSSNTGTVSGSTGLHSNDSYHEAPAARPSSGVTIIAYLIVIAAVIYIFTPFGRRRSGSGFGGLFGFGLGYGLGSRRRRGPYDDWGPRGPRPPRGGPRPPRGGGFGGMGGGSSFGGGGGRSGGGSFHAGGGRSMGGGGGRGR</sequence>
<evidence type="ECO:0000259" key="4">
    <source>
        <dbReference type="Pfam" id="PF04536"/>
    </source>
</evidence>
<evidence type="ECO:0000313" key="6">
    <source>
        <dbReference type="Proteomes" id="UP000220005"/>
    </source>
</evidence>
<feature type="signal peptide" evidence="3">
    <location>
        <begin position="1"/>
        <end position="22"/>
    </location>
</feature>
<protein>
    <recommendedName>
        <fullName evidence="4">TPM domain-containing protein</fullName>
    </recommendedName>
</protein>
<gene>
    <name evidence="5" type="ORF">CGS58_11865</name>
</gene>
<accession>A0A2A7AN27</accession>
<evidence type="ECO:0000256" key="2">
    <source>
        <dbReference type="SAM" id="Phobius"/>
    </source>
</evidence>
<feature type="chain" id="PRO_5038413939" description="TPM domain-containing protein" evidence="3">
    <location>
        <begin position="23"/>
        <end position="323"/>
    </location>
</feature>
<organism evidence="5 6">
    <name type="scientific">Faecalibacterium prausnitzii</name>
    <dbReference type="NCBI Taxonomy" id="853"/>
    <lineage>
        <taxon>Bacteria</taxon>
        <taxon>Bacillati</taxon>
        <taxon>Bacillota</taxon>
        <taxon>Clostridia</taxon>
        <taxon>Eubacteriales</taxon>
        <taxon>Oscillospiraceae</taxon>
        <taxon>Faecalibacterium</taxon>
    </lineage>
</organism>
<dbReference type="PANTHER" id="PTHR30373:SF2">
    <property type="entry name" value="UPF0603 PROTEIN YGCG"/>
    <property type="match status" value="1"/>
</dbReference>
<keyword evidence="2" id="KW-1133">Transmembrane helix</keyword>
<proteinExistence type="predicted"/>
<dbReference type="AlphaFoldDB" id="A0A2A7AN27"/>
<feature type="domain" description="TPM" evidence="4">
    <location>
        <begin position="45"/>
        <end position="172"/>
    </location>
</feature>
<dbReference type="EMBL" id="NMTY01000026">
    <property type="protein sequence ID" value="PDX80441.1"/>
    <property type="molecule type" value="Genomic_DNA"/>
</dbReference>
<keyword evidence="2" id="KW-0812">Transmembrane</keyword>
<keyword evidence="3" id="KW-0732">Signal</keyword>
<evidence type="ECO:0000256" key="1">
    <source>
        <dbReference type="SAM" id="MobiDB-lite"/>
    </source>
</evidence>
<feature type="compositionally biased region" description="Pro residues" evidence="1">
    <location>
        <begin position="270"/>
        <end position="281"/>
    </location>
</feature>
<dbReference type="Pfam" id="PF04536">
    <property type="entry name" value="TPM_phosphatase"/>
    <property type="match status" value="1"/>
</dbReference>
<evidence type="ECO:0000256" key="3">
    <source>
        <dbReference type="SAM" id="SignalP"/>
    </source>
</evidence>
<dbReference type="RefSeq" id="WP_097840009.1">
    <property type="nucleotide sequence ID" value="NZ_NMTY01000026.1"/>
</dbReference>
<feature type="region of interest" description="Disordered" evidence="1">
    <location>
        <begin position="261"/>
        <end position="323"/>
    </location>
</feature>
<dbReference type="PANTHER" id="PTHR30373">
    <property type="entry name" value="UPF0603 PROTEIN YGCG"/>
    <property type="match status" value="1"/>
</dbReference>